<organism evidence="5 6">
    <name type="scientific">Novosphingobium taihuense</name>
    <dbReference type="NCBI Taxonomy" id="260085"/>
    <lineage>
        <taxon>Bacteria</taxon>
        <taxon>Pseudomonadati</taxon>
        <taxon>Pseudomonadota</taxon>
        <taxon>Alphaproteobacteria</taxon>
        <taxon>Sphingomonadales</taxon>
        <taxon>Sphingomonadaceae</taxon>
        <taxon>Novosphingobium</taxon>
    </lineage>
</organism>
<dbReference type="RefSeq" id="WP_144904045.1">
    <property type="nucleotide sequence ID" value="NZ_JACHOA010000004.1"/>
</dbReference>
<accession>A0A7W7ACC7</accession>
<feature type="domain" description="Ketoreductase" evidence="4">
    <location>
        <begin position="5"/>
        <end position="189"/>
    </location>
</feature>
<proteinExistence type="inferred from homology"/>
<dbReference type="SUPFAM" id="SSF51735">
    <property type="entry name" value="NAD(P)-binding Rossmann-fold domains"/>
    <property type="match status" value="1"/>
</dbReference>
<comment type="similarity">
    <text evidence="1 3">Belongs to the short-chain dehydrogenases/reductases (SDR) family.</text>
</comment>
<evidence type="ECO:0000256" key="3">
    <source>
        <dbReference type="RuleBase" id="RU000363"/>
    </source>
</evidence>
<dbReference type="AlphaFoldDB" id="A0A7W7ACC7"/>
<dbReference type="Proteomes" id="UP000538566">
    <property type="component" value="Unassembled WGS sequence"/>
</dbReference>
<dbReference type="PROSITE" id="PS00061">
    <property type="entry name" value="ADH_SHORT"/>
    <property type="match status" value="1"/>
</dbReference>
<dbReference type="OrthoDB" id="9793825at2"/>
<dbReference type="PRINTS" id="PR00080">
    <property type="entry name" value="SDRFAMILY"/>
</dbReference>
<evidence type="ECO:0000313" key="6">
    <source>
        <dbReference type="Proteomes" id="UP000538566"/>
    </source>
</evidence>
<dbReference type="PANTHER" id="PTHR43391:SF86">
    <property type="entry name" value="SHORT-CHAIN DEHYDROGENASE_REDUCTASE FAMILY PROTEIN"/>
    <property type="match status" value="1"/>
</dbReference>
<keyword evidence="6" id="KW-1185">Reference proteome</keyword>
<sequence>MGEVPVALVTGCSTGIGLHTALRLAQAGYRVIATMRDTTRKVDLLEAARSAGLEIEIRALDVADASSIDVCIAEVIAAHGGVDLLINNAGAGLVASIEQTSDDALRRIMEVNFFGVWNTVKAVIPHMRAAGSGRVITVTSIGGLVGQPFNDAYCASKFAVEGFMESFAPLALTMGIRLSVVAPGPVNSAFVANVRSTSRDAAAAMAPPYDRMLDRYNELSNQTFAGMGQTPDEIAQIIVDLSCADDPAFRVLTAPMVGATVSAKASDPTGSGLIRSFAQVLGA</sequence>
<evidence type="ECO:0000256" key="1">
    <source>
        <dbReference type="ARBA" id="ARBA00006484"/>
    </source>
</evidence>
<gene>
    <name evidence="5" type="ORF">GGR37_002542</name>
</gene>
<evidence type="ECO:0000313" key="5">
    <source>
        <dbReference type="EMBL" id="MBB4614256.1"/>
    </source>
</evidence>
<keyword evidence="2" id="KW-0560">Oxidoreductase</keyword>
<dbReference type="InterPro" id="IPR057326">
    <property type="entry name" value="KR_dom"/>
</dbReference>
<dbReference type="PANTHER" id="PTHR43391">
    <property type="entry name" value="RETINOL DEHYDROGENASE-RELATED"/>
    <property type="match status" value="1"/>
</dbReference>
<evidence type="ECO:0000259" key="4">
    <source>
        <dbReference type="SMART" id="SM00822"/>
    </source>
</evidence>
<dbReference type="Pfam" id="PF00106">
    <property type="entry name" value="adh_short"/>
    <property type="match status" value="1"/>
</dbReference>
<dbReference type="GO" id="GO:0005829">
    <property type="term" value="C:cytosol"/>
    <property type="evidence" value="ECO:0007669"/>
    <property type="project" value="TreeGrafter"/>
</dbReference>
<dbReference type="GO" id="GO:0016491">
    <property type="term" value="F:oxidoreductase activity"/>
    <property type="evidence" value="ECO:0007669"/>
    <property type="project" value="UniProtKB-KW"/>
</dbReference>
<protein>
    <submittedName>
        <fullName evidence="5">NAD(P)-dependent dehydrogenase (Short-subunit alcohol dehydrogenase family)</fullName>
    </submittedName>
</protein>
<dbReference type="InterPro" id="IPR002347">
    <property type="entry name" value="SDR_fam"/>
</dbReference>
<name>A0A7W7ACC7_9SPHN</name>
<dbReference type="EMBL" id="JACHOA010000004">
    <property type="protein sequence ID" value="MBB4614256.1"/>
    <property type="molecule type" value="Genomic_DNA"/>
</dbReference>
<comment type="caution">
    <text evidence="5">The sequence shown here is derived from an EMBL/GenBank/DDBJ whole genome shotgun (WGS) entry which is preliminary data.</text>
</comment>
<dbReference type="InterPro" id="IPR020904">
    <property type="entry name" value="Sc_DH/Rdtase_CS"/>
</dbReference>
<evidence type="ECO:0000256" key="2">
    <source>
        <dbReference type="ARBA" id="ARBA00023002"/>
    </source>
</evidence>
<dbReference type="PRINTS" id="PR00081">
    <property type="entry name" value="GDHRDH"/>
</dbReference>
<dbReference type="InterPro" id="IPR036291">
    <property type="entry name" value="NAD(P)-bd_dom_sf"/>
</dbReference>
<dbReference type="SMART" id="SM00822">
    <property type="entry name" value="PKS_KR"/>
    <property type="match status" value="1"/>
</dbReference>
<reference evidence="5 6" key="1">
    <citation type="submission" date="2020-08" db="EMBL/GenBank/DDBJ databases">
        <title>Genomic Encyclopedia of Type Strains, Phase IV (KMG-IV): sequencing the most valuable type-strain genomes for metagenomic binning, comparative biology and taxonomic classification.</title>
        <authorList>
            <person name="Goeker M."/>
        </authorList>
    </citation>
    <scope>NUCLEOTIDE SEQUENCE [LARGE SCALE GENOMIC DNA]</scope>
    <source>
        <strain evidence="5 6">DSM 17507</strain>
    </source>
</reference>
<dbReference type="Gene3D" id="3.40.50.720">
    <property type="entry name" value="NAD(P)-binding Rossmann-like Domain"/>
    <property type="match status" value="1"/>
</dbReference>